<comment type="caution">
    <text evidence="1">The sequence shown here is derived from an EMBL/GenBank/DDBJ whole genome shotgun (WGS) entry which is preliminary data.</text>
</comment>
<dbReference type="AlphaFoldDB" id="H5UVM3"/>
<reference evidence="1 2" key="1">
    <citation type="submission" date="2012-02" db="EMBL/GenBank/DDBJ databases">
        <title>Whole genome shotgun sequence of Mobilicoccus pelagius NBRC 104925.</title>
        <authorList>
            <person name="Yoshida Y."/>
            <person name="Hosoyama A."/>
            <person name="Tsuchikane K."/>
            <person name="Katsumata H."/>
            <person name="Yamazaki S."/>
            <person name="Fujita N."/>
        </authorList>
    </citation>
    <scope>NUCLEOTIDE SEQUENCE [LARGE SCALE GENOMIC DNA]</scope>
    <source>
        <strain evidence="1 2">NBRC 104925</strain>
    </source>
</reference>
<name>H5UVM3_9MICO</name>
<evidence type="ECO:0000313" key="2">
    <source>
        <dbReference type="Proteomes" id="UP000004367"/>
    </source>
</evidence>
<dbReference type="RefSeq" id="WP_009483624.1">
    <property type="nucleotide sequence ID" value="NZ_BAFE01000094.1"/>
</dbReference>
<dbReference type="STRING" id="1089455.MOPEL_135_00190"/>
<keyword evidence="2" id="KW-1185">Reference proteome</keyword>
<evidence type="ECO:0000313" key="1">
    <source>
        <dbReference type="EMBL" id="GAB49781.1"/>
    </source>
</evidence>
<dbReference type="Proteomes" id="UP000004367">
    <property type="component" value="Unassembled WGS sequence"/>
</dbReference>
<sequence>MLAPLVGGSGFPAGLVGMIHPTLDVFLLTLADLGCPMVQGWLYVRPEPAVDILRRDAGTAAADASHRAGTATSA</sequence>
<gene>
    <name evidence="1" type="ORF">MOPEL_135_00190</name>
</gene>
<dbReference type="EMBL" id="BAFE01000094">
    <property type="protein sequence ID" value="GAB49781.1"/>
    <property type="molecule type" value="Genomic_DNA"/>
</dbReference>
<evidence type="ECO:0008006" key="3">
    <source>
        <dbReference type="Google" id="ProtNLM"/>
    </source>
</evidence>
<accession>H5UVM3</accession>
<organism evidence="1 2">
    <name type="scientific">Mobilicoccus pelagius NBRC 104925</name>
    <dbReference type="NCBI Taxonomy" id="1089455"/>
    <lineage>
        <taxon>Bacteria</taxon>
        <taxon>Bacillati</taxon>
        <taxon>Actinomycetota</taxon>
        <taxon>Actinomycetes</taxon>
        <taxon>Micrococcales</taxon>
        <taxon>Dermatophilaceae</taxon>
        <taxon>Mobilicoccus</taxon>
    </lineage>
</organism>
<protein>
    <recommendedName>
        <fullName evidence="3">EAL domain-containing protein</fullName>
    </recommendedName>
</protein>
<proteinExistence type="predicted"/>